<evidence type="ECO:0000259" key="2">
    <source>
        <dbReference type="PROSITE" id="PS50983"/>
    </source>
</evidence>
<organism evidence="3">
    <name type="scientific">marine metagenome</name>
    <dbReference type="NCBI Taxonomy" id="408172"/>
    <lineage>
        <taxon>unclassified sequences</taxon>
        <taxon>metagenomes</taxon>
        <taxon>ecological metagenomes</taxon>
    </lineage>
</organism>
<dbReference type="AlphaFoldDB" id="A0A381ZEK8"/>
<name>A0A381ZEK8_9ZZZZ</name>
<keyword evidence="1" id="KW-0732">Signal</keyword>
<sequence>VKVVSLVPSLTETLLACGVEVVGRTRYCIHPAETVRDISVVGGTKGVNWQRVSELSPDLVIMD</sequence>
<dbReference type="SUPFAM" id="SSF53807">
    <property type="entry name" value="Helical backbone' metal receptor"/>
    <property type="match status" value="1"/>
</dbReference>
<feature type="non-terminal residue" evidence="3">
    <location>
        <position position="63"/>
    </location>
</feature>
<proteinExistence type="predicted"/>
<dbReference type="InterPro" id="IPR002491">
    <property type="entry name" value="ABC_transptr_periplasmic_BD"/>
</dbReference>
<reference evidence="3" key="1">
    <citation type="submission" date="2018-05" db="EMBL/GenBank/DDBJ databases">
        <authorList>
            <person name="Lanie J.A."/>
            <person name="Ng W.-L."/>
            <person name="Kazmierczak K.M."/>
            <person name="Andrzejewski T.M."/>
            <person name="Davidsen T.M."/>
            <person name="Wayne K.J."/>
            <person name="Tettelin H."/>
            <person name="Glass J.I."/>
            <person name="Rusch D."/>
            <person name="Podicherti R."/>
            <person name="Tsui H.-C.T."/>
            <person name="Winkler M.E."/>
        </authorList>
    </citation>
    <scope>NUCLEOTIDE SEQUENCE</scope>
</reference>
<dbReference type="EMBL" id="UINC01020865">
    <property type="protein sequence ID" value="SVA87197.1"/>
    <property type="molecule type" value="Genomic_DNA"/>
</dbReference>
<protein>
    <recommendedName>
        <fullName evidence="2">Fe/B12 periplasmic-binding domain-containing protein</fullName>
    </recommendedName>
</protein>
<gene>
    <name evidence="3" type="ORF">METZ01_LOCUS140051</name>
</gene>
<dbReference type="NCBIfam" id="NF038402">
    <property type="entry name" value="TroA_like"/>
    <property type="match status" value="1"/>
</dbReference>
<dbReference type="PROSITE" id="PS50983">
    <property type="entry name" value="FE_B12_PBP"/>
    <property type="match status" value="1"/>
</dbReference>
<feature type="non-terminal residue" evidence="3">
    <location>
        <position position="1"/>
    </location>
</feature>
<dbReference type="Pfam" id="PF01497">
    <property type="entry name" value="Peripla_BP_2"/>
    <property type="match status" value="1"/>
</dbReference>
<dbReference type="InterPro" id="IPR054828">
    <property type="entry name" value="Vit_B12_bind_prot"/>
</dbReference>
<accession>A0A381ZEK8</accession>
<dbReference type="Gene3D" id="3.40.50.1980">
    <property type="entry name" value="Nitrogenase molybdenum iron protein domain"/>
    <property type="match status" value="1"/>
</dbReference>
<evidence type="ECO:0000313" key="3">
    <source>
        <dbReference type="EMBL" id="SVA87197.1"/>
    </source>
</evidence>
<feature type="domain" description="Fe/B12 periplasmic-binding" evidence="2">
    <location>
        <begin position="2"/>
        <end position="63"/>
    </location>
</feature>
<evidence type="ECO:0000256" key="1">
    <source>
        <dbReference type="ARBA" id="ARBA00022729"/>
    </source>
</evidence>